<feature type="compositionally biased region" description="Basic residues" evidence="1">
    <location>
        <begin position="242"/>
        <end position="252"/>
    </location>
</feature>
<feature type="compositionally biased region" description="Basic and acidic residues" evidence="1">
    <location>
        <begin position="358"/>
        <end position="379"/>
    </location>
</feature>
<evidence type="ECO:0000313" key="2">
    <source>
        <dbReference type="EMBL" id="KAL3757847.1"/>
    </source>
</evidence>
<feature type="compositionally biased region" description="Basic and acidic residues" evidence="1">
    <location>
        <begin position="316"/>
        <end position="339"/>
    </location>
</feature>
<dbReference type="Proteomes" id="UP001530293">
    <property type="component" value="Unassembled WGS sequence"/>
</dbReference>
<reference evidence="2 3" key="1">
    <citation type="submission" date="2024-10" db="EMBL/GenBank/DDBJ databases">
        <title>Updated reference genomes for cyclostephanoid diatoms.</title>
        <authorList>
            <person name="Roberts W.R."/>
            <person name="Alverson A.J."/>
        </authorList>
    </citation>
    <scope>NUCLEOTIDE SEQUENCE [LARGE SCALE GENOMIC DNA]</scope>
    <source>
        <strain evidence="2 3">AJA232-27</strain>
    </source>
</reference>
<evidence type="ECO:0000313" key="3">
    <source>
        <dbReference type="Proteomes" id="UP001530293"/>
    </source>
</evidence>
<protein>
    <submittedName>
        <fullName evidence="2">Uncharacterized protein</fullName>
    </submittedName>
</protein>
<dbReference type="AlphaFoldDB" id="A0ABD3M2K7"/>
<sequence length="498" mass="56211">MEPDEENVYHNLCSKNERLMKEMNAYLASISSDSDVSIKATSEKVTPENEESFDDDEGVGTTRRKDNSYWGAETDEDSLVAMARHMDAASIISDPFDKSYHAQNVPLSPRMEIIAGMEEMLAQFTNSDPSITNTTVQERFNNSDPSITTRRSVHSQHVPPPLRSHPKQMNYSQSTSPITPKFAKKTSNPRMTRDQSAQSTSDILPFPNFGNFHEGRRLSLGRILDTEASAIHSSFQQDRQKAKSATKYKSLPRGKEDVITAKPVNSPPSTYSKRESTGSKGTDSNLLLRKGWHKKQHQSQDKDSDDEMCGVGINTRVHDEKLSDKKKSKNGKEKKYPHTEKRRNKAESKLTNNTQTRPHGESSSRRGVERSDQSKSHSEKRQHHKTHRRTRTSQSSDNLDTERLPNRAKSSSPRNSRRLSSKGRSVGSTTDNHSTYDSDDETQFFYESTDDDGFDDEDDELDSEDELKAVGTSVVDAVKDLNDRSAVAKVKNLFKLHH</sequence>
<comment type="caution">
    <text evidence="2">The sequence shown here is derived from an EMBL/GenBank/DDBJ whole genome shotgun (WGS) entry which is preliminary data.</text>
</comment>
<feature type="compositionally biased region" description="Acidic residues" evidence="1">
    <location>
        <begin position="48"/>
        <end position="58"/>
    </location>
</feature>
<feature type="region of interest" description="Disordered" evidence="1">
    <location>
        <begin position="33"/>
        <end position="69"/>
    </location>
</feature>
<feature type="region of interest" description="Disordered" evidence="1">
    <location>
        <begin position="233"/>
        <end position="468"/>
    </location>
</feature>
<proteinExistence type="predicted"/>
<accession>A0ABD3M2K7</accession>
<name>A0ABD3M2K7_9STRA</name>
<feature type="region of interest" description="Disordered" evidence="1">
    <location>
        <begin position="140"/>
        <end position="208"/>
    </location>
</feature>
<dbReference type="EMBL" id="JALLBG020000250">
    <property type="protein sequence ID" value="KAL3757847.1"/>
    <property type="molecule type" value="Genomic_DNA"/>
</dbReference>
<feature type="compositionally biased region" description="Polar residues" evidence="1">
    <location>
        <begin position="167"/>
        <end position="178"/>
    </location>
</feature>
<organism evidence="2 3">
    <name type="scientific">Discostella pseudostelligera</name>
    <dbReference type="NCBI Taxonomy" id="259834"/>
    <lineage>
        <taxon>Eukaryota</taxon>
        <taxon>Sar</taxon>
        <taxon>Stramenopiles</taxon>
        <taxon>Ochrophyta</taxon>
        <taxon>Bacillariophyta</taxon>
        <taxon>Coscinodiscophyceae</taxon>
        <taxon>Thalassiosirophycidae</taxon>
        <taxon>Stephanodiscales</taxon>
        <taxon>Stephanodiscaceae</taxon>
        <taxon>Discostella</taxon>
    </lineage>
</organism>
<feature type="compositionally biased region" description="Polar residues" evidence="1">
    <location>
        <begin position="422"/>
        <end position="435"/>
    </location>
</feature>
<feature type="compositionally biased region" description="Basic residues" evidence="1">
    <location>
        <begin position="380"/>
        <end position="391"/>
    </location>
</feature>
<keyword evidence="3" id="KW-1185">Reference proteome</keyword>
<feature type="compositionally biased region" description="Polar residues" evidence="1">
    <location>
        <begin position="140"/>
        <end position="150"/>
    </location>
</feature>
<gene>
    <name evidence="2" type="ORF">ACHAWU_006155</name>
</gene>
<evidence type="ECO:0000256" key="1">
    <source>
        <dbReference type="SAM" id="MobiDB-lite"/>
    </source>
</evidence>
<feature type="compositionally biased region" description="Polar residues" evidence="1">
    <location>
        <begin position="185"/>
        <end position="202"/>
    </location>
</feature>
<feature type="compositionally biased region" description="Acidic residues" evidence="1">
    <location>
        <begin position="437"/>
        <end position="465"/>
    </location>
</feature>